<dbReference type="Proteomes" id="UP000623215">
    <property type="component" value="Unassembled WGS sequence"/>
</dbReference>
<gene>
    <name evidence="1" type="ORF">EYH55_00820</name>
</gene>
<protein>
    <submittedName>
        <fullName evidence="1">Uncharacterized protein</fullName>
    </submittedName>
</protein>
<proteinExistence type="predicted"/>
<evidence type="ECO:0000313" key="2">
    <source>
        <dbReference type="Proteomes" id="UP000623215"/>
    </source>
</evidence>
<evidence type="ECO:0000313" key="1">
    <source>
        <dbReference type="EMBL" id="HIQ32015.1"/>
    </source>
</evidence>
<sequence length="117" mass="14302">MEPWTLRKKSRCYNCGQLVDHTIEIYPNQVFVRCSNCRITRSYVIKTVYIDRGDVIEEEKNRRHLYDNWLLEKEAECSNCKKHTFHDILITVAGVYIRCRSCRFTRYYRFYLIYREG</sequence>
<dbReference type="EMBL" id="DQVW01000012">
    <property type="protein sequence ID" value="HIQ32015.1"/>
    <property type="molecule type" value="Genomic_DNA"/>
</dbReference>
<accession>A0A833EAN6</accession>
<name>A0A833EAN6_9EURY</name>
<comment type="caution">
    <text evidence="1">The sequence shown here is derived from an EMBL/GenBank/DDBJ whole genome shotgun (WGS) entry which is preliminary data.</text>
</comment>
<reference evidence="1" key="1">
    <citation type="journal article" date="2020" name="ISME J.">
        <title>Gammaproteobacteria mediating utilization of methyl-, sulfur- and petroleum organic compounds in deep ocean hydrothermal plumes.</title>
        <authorList>
            <person name="Zhou Z."/>
            <person name="Liu Y."/>
            <person name="Pan J."/>
            <person name="Cron B.R."/>
            <person name="Toner B.M."/>
            <person name="Anantharaman K."/>
            <person name="Breier J.A."/>
            <person name="Dick G.J."/>
            <person name="Li M."/>
        </authorList>
    </citation>
    <scope>NUCLEOTIDE SEQUENCE</scope>
    <source>
        <strain evidence="1">SZUA-1534</strain>
    </source>
</reference>
<organism evidence="1 2">
    <name type="scientific">Methanothermococcus okinawensis</name>
    <dbReference type="NCBI Taxonomy" id="155863"/>
    <lineage>
        <taxon>Archaea</taxon>
        <taxon>Methanobacteriati</taxon>
        <taxon>Methanobacteriota</taxon>
        <taxon>Methanomada group</taxon>
        <taxon>Methanococci</taxon>
        <taxon>Methanococcales</taxon>
        <taxon>Methanococcaceae</taxon>
        <taxon>Methanothermococcus</taxon>
    </lineage>
</organism>
<dbReference type="AlphaFoldDB" id="A0A833EAN6"/>